<name>A0A2G8LHD0_STIJA</name>
<dbReference type="PANTHER" id="PTHR11214:SF314">
    <property type="entry name" value="HEXOSYLTRANSFERASE"/>
    <property type="match status" value="1"/>
</dbReference>
<keyword evidence="4 11" id="KW-0808">Transferase</keyword>
<sequence>MISSPKAFKQRDMQRNSSLSVSQVSGKIIRSIFLLGDSGDQKVTSQVRNEADKYGDILMEDFHDSYRNLTLKTLMGLKWASLYCPKAKYVLKTDDDVFLELTNLIHLLEGAPRQSFMTGFVYRGEANT</sequence>
<dbReference type="Proteomes" id="UP000230750">
    <property type="component" value="Unassembled WGS sequence"/>
</dbReference>
<keyword evidence="12" id="KW-1185">Reference proteome</keyword>
<comment type="similarity">
    <text evidence="2 10">Belongs to the glycosyltransferase 31 family.</text>
</comment>
<keyword evidence="7" id="KW-1133">Transmembrane helix</keyword>
<protein>
    <recommendedName>
        <fullName evidence="10">Hexosyltransferase</fullName>
        <ecNumber evidence="10">2.4.1.-</ecNumber>
    </recommendedName>
</protein>
<keyword evidence="9" id="KW-0472">Membrane</keyword>
<dbReference type="GO" id="GO:0006493">
    <property type="term" value="P:protein O-linked glycosylation"/>
    <property type="evidence" value="ECO:0007669"/>
    <property type="project" value="TreeGrafter"/>
</dbReference>
<evidence type="ECO:0000256" key="9">
    <source>
        <dbReference type="ARBA" id="ARBA00023136"/>
    </source>
</evidence>
<dbReference type="EC" id="2.4.1.-" evidence="10"/>
<dbReference type="AlphaFoldDB" id="A0A2G8LHD0"/>
<dbReference type="EMBL" id="MRZV01000076">
    <property type="protein sequence ID" value="PIK59656.1"/>
    <property type="molecule type" value="Genomic_DNA"/>
</dbReference>
<keyword evidence="3 10" id="KW-0328">Glycosyltransferase</keyword>
<dbReference type="STRING" id="307972.A0A2G8LHD0"/>
<evidence type="ECO:0000313" key="12">
    <source>
        <dbReference type="Proteomes" id="UP000230750"/>
    </source>
</evidence>
<dbReference type="OrthoDB" id="5957813at2759"/>
<evidence type="ECO:0000256" key="5">
    <source>
        <dbReference type="ARBA" id="ARBA00022692"/>
    </source>
</evidence>
<comment type="subcellular location">
    <subcellularLocation>
        <location evidence="1 10">Golgi apparatus membrane</location>
        <topology evidence="1 10">Single-pass type II membrane protein</topology>
    </subcellularLocation>
</comment>
<proteinExistence type="inferred from homology"/>
<evidence type="ECO:0000256" key="2">
    <source>
        <dbReference type="ARBA" id="ARBA00008661"/>
    </source>
</evidence>
<gene>
    <name evidence="11" type="ORF">BSL78_03387</name>
</gene>
<evidence type="ECO:0000256" key="6">
    <source>
        <dbReference type="ARBA" id="ARBA00022968"/>
    </source>
</evidence>
<dbReference type="PANTHER" id="PTHR11214">
    <property type="entry name" value="BETA-1,3-N-ACETYLGLUCOSAMINYLTRANSFERASE"/>
    <property type="match status" value="1"/>
</dbReference>
<keyword evidence="5" id="KW-0812">Transmembrane</keyword>
<accession>A0A2G8LHD0</accession>
<dbReference type="InterPro" id="IPR002659">
    <property type="entry name" value="Glyco_trans_31"/>
</dbReference>
<evidence type="ECO:0000256" key="10">
    <source>
        <dbReference type="RuleBase" id="RU363063"/>
    </source>
</evidence>
<evidence type="ECO:0000256" key="7">
    <source>
        <dbReference type="ARBA" id="ARBA00022989"/>
    </source>
</evidence>
<evidence type="ECO:0000313" key="11">
    <source>
        <dbReference type="EMBL" id="PIK59656.1"/>
    </source>
</evidence>
<evidence type="ECO:0000256" key="1">
    <source>
        <dbReference type="ARBA" id="ARBA00004323"/>
    </source>
</evidence>
<evidence type="ECO:0000256" key="3">
    <source>
        <dbReference type="ARBA" id="ARBA00022676"/>
    </source>
</evidence>
<keyword evidence="8 10" id="KW-0333">Golgi apparatus</keyword>
<reference evidence="11 12" key="1">
    <citation type="journal article" date="2017" name="PLoS Biol.">
        <title>The sea cucumber genome provides insights into morphological evolution and visceral regeneration.</title>
        <authorList>
            <person name="Zhang X."/>
            <person name="Sun L."/>
            <person name="Yuan J."/>
            <person name="Sun Y."/>
            <person name="Gao Y."/>
            <person name="Zhang L."/>
            <person name="Li S."/>
            <person name="Dai H."/>
            <person name="Hamel J.F."/>
            <person name="Liu C."/>
            <person name="Yu Y."/>
            <person name="Liu S."/>
            <person name="Lin W."/>
            <person name="Guo K."/>
            <person name="Jin S."/>
            <person name="Xu P."/>
            <person name="Storey K.B."/>
            <person name="Huan P."/>
            <person name="Zhang T."/>
            <person name="Zhou Y."/>
            <person name="Zhang J."/>
            <person name="Lin C."/>
            <person name="Li X."/>
            <person name="Xing L."/>
            <person name="Huo D."/>
            <person name="Sun M."/>
            <person name="Wang L."/>
            <person name="Mercier A."/>
            <person name="Li F."/>
            <person name="Yang H."/>
            <person name="Xiang J."/>
        </authorList>
    </citation>
    <scope>NUCLEOTIDE SEQUENCE [LARGE SCALE GENOMIC DNA]</scope>
    <source>
        <strain evidence="11">Shaxun</strain>
        <tissue evidence="11">Muscle</tissue>
    </source>
</reference>
<evidence type="ECO:0000256" key="8">
    <source>
        <dbReference type="ARBA" id="ARBA00023034"/>
    </source>
</evidence>
<comment type="caution">
    <text evidence="11">The sequence shown here is derived from an EMBL/GenBank/DDBJ whole genome shotgun (WGS) entry which is preliminary data.</text>
</comment>
<keyword evidence="6" id="KW-0735">Signal-anchor</keyword>
<dbReference type="Gene3D" id="3.90.550.50">
    <property type="match status" value="1"/>
</dbReference>
<evidence type="ECO:0000256" key="4">
    <source>
        <dbReference type="ARBA" id="ARBA00022679"/>
    </source>
</evidence>
<dbReference type="GO" id="GO:0016758">
    <property type="term" value="F:hexosyltransferase activity"/>
    <property type="evidence" value="ECO:0007669"/>
    <property type="project" value="InterPro"/>
</dbReference>
<dbReference type="GO" id="GO:0000139">
    <property type="term" value="C:Golgi membrane"/>
    <property type="evidence" value="ECO:0007669"/>
    <property type="project" value="UniProtKB-SubCell"/>
</dbReference>
<dbReference type="Pfam" id="PF01762">
    <property type="entry name" value="Galactosyl_T"/>
    <property type="match status" value="1"/>
</dbReference>
<organism evidence="11 12">
    <name type="scientific">Stichopus japonicus</name>
    <name type="common">Sea cucumber</name>
    <dbReference type="NCBI Taxonomy" id="307972"/>
    <lineage>
        <taxon>Eukaryota</taxon>
        <taxon>Metazoa</taxon>
        <taxon>Echinodermata</taxon>
        <taxon>Eleutherozoa</taxon>
        <taxon>Echinozoa</taxon>
        <taxon>Holothuroidea</taxon>
        <taxon>Aspidochirotacea</taxon>
        <taxon>Aspidochirotida</taxon>
        <taxon>Stichopodidae</taxon>
        <taxon>Apostichopus</taxon>
    </lineage>
</organism>